<dbReference type="AlphaFoldDB" id="A0A512CC66"/>
<gene>
    <name evidence="1" type="ORF">CQA01_23380</name>
</gene>
<dbReference type="Proteomes" id="UP000321301">
    <property type="component" value="Unassembled WGS sequence"/>
</dbReference>
<dbReference type="RefSeq" id="WP_020889443.1">
    <property type="nucleotide sequence ID" value="NZ_BJYV01000009.1"/>
</dbReference>
<proteinExistence type="predicted"/>
<protein>
    <recommendedName>
        <fullName evidence="3">DUF488 domain-containing protein</fullName>
    </recommendedName>
</protein>
<evidence type="ECO:0000313" key="2">
    <source>
        <dbReference type="Proteomes" id="UP000321301"/>
    </source>
</evidence>
<reference evidence="1 2" key="1">
    <citation type="submission" date="2019-07" db="EMBL/GenBank/DDBJ databases">
        <title>Whole genome shotgun sequence of Cyclobacterium qasimii NBRC 106168.</title>
        <authorList>
            <person name="Hosoyama A."/>
            <person name="Uohara A."/>
            <person name="Ohji S."/>
            <person name="Ichikawa N."/>
        </authorList>
    </citation>
    <scope>NUCLEOTIDE SEQUENCE [LARGE SCALE GENOMIC DNA]</scope>
    <source>
        <strain evidence="1 2">NBRC 106168</strain>
    </source>
</reference>
<dbReference type="PANTHER" id="PTHR39337:SF1">
    <property type="entry name" value="BLR5642 PROTEIN"/>
    <property type="match status" value="1"/>
</dbReference>
<accession>A0A512CC66</accession>
<organism evidence="1 2">
    <name type="scientific">Cyclobacterium qasimii</name>
    <dbReference type="NCBI Taxonomy" id="1350429"/>
    <lineage>
        <taxon>Bacteria</taxon>
        <taxon>Pseudomonadati</taxon>
        <taxon>Bacteroidota</taxon>
        <taxon>Cytophagia</taxon>
        <taxon>Cytophagales</taxon>
        <taxon>Cyclobacteriaceae</taxon>
        <taxon>Cyclobacterium</taxon>
    </lineage>
</organism>
<dbReference type="InterPro" id="IPR007438">
    <property type="entry name" value="DUF488"/>
</dbReference>
<keyword evidence="2" id="KW-1185">Reference proteome</keyword>
<evidence type="ECO:0000313" key="1">
    <source>
        <dbReference type="EMBL" id="GEO21804.1"/>
    </source>
</evidence>
<name>A0A512CC66_9BACT</name>
<sequence length="294" mass="34211">MYYRRKIGLSILELFGDQLEKLQLQKLLFILSQKQNEPSYYFVPYKFGCFSFQANADLGTLKKYGLVTETEKNWKNTSAKSYLNELKKEDYVNLFKLKKEFEGKSSSELIRYTYLNFPYFATKSQVAGTHLNLDEVSIVNSYKPTSNKKGLFTIGYEGISLEEYLNKLLIEDVKVLCDVRKNSRSMKFGFSKNQLKSACEGLGIQFIHIPEVGINSDKRKELHVQADYDALFEEYNQTVIQETFEQQDFLIDLIHKNQRVAITCFEADICQCHRLHLANAVMARPEVDFDLFHI</sequence>
<comment type="caution">
    <text evidence="1">The sequence shown here is derived from an EMBL/GenBank/DDBJ whole genome shotgun (WGS) entry which is preliminary data.</text>
</comment>
<dbReference type="Pfam" id="PF04343">
    <property type="entry name" value="DUF488"/>
    <property type="match status" value="1"/>
</dbReference>
<dbReference type="EMBL" id="BJYV01000009">
    <property type="protein sequence ID" value="GEO21804.1"/>
    <property type="molecule type" value="Genomic_DNA"/>
</dbReference>
<evidence type="ECO:0008006" key="3">
    <source>
        <dbReference type="Google" id="ProtNLM"/>
    </source>
</evidence>
<dbReference type="PANTHER" id="PTHR39337">
    <property type="entry name" value="BLR5642 PROTEIN"/>
    <property type="match status" value="1"/>
</dbReference>